<keyword evidence="5" id="KW-1185">Reference proteome</keyword>
<protein>
    <submittedName>
        <fullName evidence="4">Type II secretion system protein G</fullName>
    </submittedName>
</protein>
<keyword evidence="2" id="KW-1133">Transmembrane helix</keyword>
<keyword evidence="1" id="KW-0488">Methylation</keyword>
<dbReference type="PROSITE" id="PS00409">
    <property type="entry name" value="PROKAR_NTER_METHYL"/>
    <property type="match status" value="1"/>
</dbReference>
<sequence length="395" mass="41483">MRIRFTPVQGKSRDSRRRSGFTLIELLVVISIIATLAALILPGVQQARATARRTQCLNNMRNVGIAMQSYATDNRGKLPPLAGGLAIQEDAVADGDWGPASWAVHLLPNLEQRALYDRLLDRSLRPSGNGRHTLMSTNIDVYVCPDDPNDGANGAMSYVVNAGYATSSDWAANSIGHQVHSLVWPAIGGAADSPQNVNVTAATGAFFYTRFDFNGSPFGAAPAGFENTIDKISAGDGLSQTIFLSENLDTPDYDPTVTNTFGAYTFGLGNGGFAGYRLGAAGFAVRMAEASGQPDSFTTPGGFGDSSSPPAPATALIANSGTPLLESSKINYQVGLGTPGASPRPSSLHPGVVNVIFGDGSGRNLSQNIDGTVYIRLVSSNGNRYGQAILSNNDY</sequence>
<name>A0A517QQA7_9PLAN</name>
<dbReference type="PANTHER" id="PTHR30093:SF2">
    <property type="entry name" value="TYPE II SECRETION SYSTEM PROTEIN H"/>
    <property type="match status" value="1"/>
</dbReference>
<dbReference type="GO" id="GO:0015628">
    <property type="term" value="P:protein secretion by the type II secretion system"/>
    <property type="evidence" value="ECO:0007669"/>
    <property type="project" value="InterPro"/>
</dbReference>
<evidence type="ECO:0000256" key="2">
    <source>
        <dbReference type="SAM" id="Phobius"/>
    </source>
</evidence>
<organism evidence="4 5">
    <name type="scientific">Thalassoglobus polymorphus</name>
    <dbReference type="NCBI Taxonomy" id="2527994"/>
    <lineage>
        <taxon>Bacteria</taxon>
        <taxon>Pseudomonadati</taxon>
        <taxon>Planctomycetota</taxon>
        <taxon>Planctomycetia</taxon>
        <taxon>Planctomycetales</taxon>
        <taxon>Planctomycetaceae</taxon>
        <taxon>Thalassoglobus</taxon>
    </lineage>
</organism>
<feature type="transmembrane region" description="Helical" evidence="2">
    <location>
        <begin position="21"/>
        <end position="44"/>
    </location>
</feature>
<proteinExistence type="predicted"/>
<dbReference type="Proteomes" id="UP000315724">
    <property type="component" value="Chromosome"/>
</dbReference>
<accession>A0A517QQA7</accession>
<evidence type="ECO:0000259" key="3">
    <source>
        <dbReference type="Pfam" id="PF07596"/>
    </source>
</evidence>
<keyword evidence="2" id="KW-0812">Transmembrane</keyword>
<dbReference type="InterPro" id="IPR000983">
    <property type="entry name" value="Bac_GSPG_pilin"/>
</dbReference>
<dbReference type="InterPro" id="IPR027558">
    <property type="entry name" value="Pre_pil_HX9DG_C"/>
</dbReference>
<dbReference type="OrthoDB" id="269098at2"/>
<dbReference type="PRINTS" id="PR00813">
    <property type="entry name" value="BCTERIALGSPG"/>
</dbReference>
<keyword evidence="2" id="KW-0472">Membrane</keyword>
<dbReference type="Gene3D" id="3.30.700.10">
    <property type="entry name" value="Glycoprotein, Type 4 Pilin"/>
    <property type="match status" value="1"/>
</dbReference>
<feature type="domain" description="DUF1559" evidence="3">
    <location>
        <begin position="45"/>
        <end position="370"/>
    </location>
</feature>
<dbReference type="NCBIfam" id="TIGR04294">
    <property type="entry name" value="pre_pil_HX9DG"/>
    <property type="match status" value="1"/>
</dbReference>
<evidence type="ECO:0000313" key="5">
    <source>
        <dbReference type="Proteomes" id="UP000315724"/>
    </source>
</evidence>
<evidence type="ECO:0000256" key="1">
    <source>
        <dbReference type="ARBA" id="ARBA00022481"/>
    </source>
</evidence>
<dbReference type="PANTHER" id="PTHR30093">
    <property type="entry name" value="GENERAL SECRETION PATHWAY PROTEIN G"/>
    <property type="match status" value="1"/>
</dbReference>
<dbReference type="KEGG" id="tpol:Mal48_30420"/>
<dbReference type="Pfam" id="PF07963">
    <property type="entry name" value="N_methyl"/>
    <property type="match status" value="1"/>
</dbReference>
<reference evidence="4 5" key="1">
    <citation type="submission" date="2019-02" db="EMBL/GenBank/DDBJ databases">
        <title>Deep-cultivation of Planctomycetes and their phenomic and genomic characterization uncovers novel biology.</title>
        <authorList>
            <person name="Wiegand S."/>
            <person name="Jogler M."/>
            <person name="Boedeker C."/>
            <person name="Pinto D."/>
            <person name="Vollmers J."/>
            <person name="Rivas-Marin E."/>
            <person name="Kohn T."/>
            <person name="Peeters S.H."/>
            <person name="Heuer A."/>
            <person name="Rast P."/>
            <person name="Oberbeckmann S."/>
            <person name="Bunk B."/>
            <person name="Jeske O."/>
            <person name="Meyerdierks A."/>
            <person name="Storesund J.E."/>
            <person name="Kallscheuer N."/>
            <person name="Luecker S."/>
            <person name="Lage O.M."/>
            <person name="Pohl T."/>
            <person name="Merkel B.J."/>
            <person name="Hornburger P."/>
            <person name="Mueller R.-W."/>
            <person name="Bruemmer F."/>
            <person name="Labrenz M."/>
            <person name="Spormann A.M."/>
            <person name="Op den Camp H."/>
            <person name="Overmann J."/>
            <person name="Amann R."/>
            <person name="Jetten M.S.M."/>
            <person name="Mascher T."/>
            <person name="Medema M.H."/>
            <person name="Devos D.P."/>
            <person name="Kaster A.-K."/>
            <person name="Ovreas L."/>
            <person name="Rohde M."/>
            <person name="Galperin M.Y."/>
            <person name="Jogler C."/>
        </authorList>
    </citation>
    <scope>NUCLEOTIDE SEQUENCE [LARGE SCALE GENOMIC DNA]</scope>
    <source>
        <strain evidence="4 5">Mal48</strain>
    </source>
</reference>
<gene>
    <name evidence="4" type="primary">xcpT_24</name>
    <name evidence="4" type="ORF">Mal48_30420</name>
</gene>
<dbReference type="GO" id="GO:0015627">
    <property type="term" value="C:type II protein secretion system complex"/>
    <property type="evidence" value="ECO:0007669"/>
    <property type="project" value="InterPro"/>
</dbReference>
<dbReference type="RefSeq" id="WP_145200661.1">
    <property type="nucleotide sequence ID" value="NZ_CP036267.1"/>
</dbReference>
<dbReference type="NCBIfam" id="TIGR02532">
    <property type="entry name" value="IV_pilin_GFxxxE"/>
    <property type="match status" value="1"/>
</dbReference>
<dbReference type="InterPro" id="IPR011453">
    <property type="entry name" value="DUF1559"/>
</dbReference>
<dbReference type="AlphaFoldDB" id="A0A517QQA7"/>
<evidence type="ECO:0000313" key="4">
    <source>
        <dbReference type="EMBL" id="QDT33787.1"/>
    </source>
</evidence>
<dbReference type="Pfam" id="PF07596">
    <property type="entry name" value="SBP_bac_10"/>
    <property type="match status" value="1"/>
</dbReference>
<dbReference type="EMBL" id="CP036267">
    <property type="protein sequence ID" value="QDT33787.1"/>
    <property type="molecule type" value="Genomic_DNA"/>
</dbReference>
<dbReference type="SUPFAM" id="SSF54523">
    <property type="entry name" value="Pili subunits"/>
    <property type="match status" value="1"/>
</dbReference>
<dbReference type="InterPro" id="IPR045584">
    <property type="entry name" value="Pilin-like"/>
</dbReference>
<dbReference type="InterPro" id="IPR012902">
    <property type="entry name" value="N_methyl_site"/>
</dbReference>